<evidence type="ECO:0000313" key="2">
    <source>
        <dbReference type="EMBL" id="ABM70635.1"/>
    </source>
</evidence>
<dbReference type="AlphaFoldDB" id="A2BS74"/>
<evidence type="ECO:0000256" key="1">
    <source>
        <dbReference type="SAM" id="SignalP"/>
    </source>
</evidence>
<proteinExistence type="predicted"/>
<gene>
    <name evidence="2" type="ordered locus">A9601_13511</name>
</gene>
<evidence type="ECO:0000313" key="3">
    <source>
        <dbReference type="Proteomes" id="UP000002590"/>
    </source>
</evidence>
<protein>
    <submittedName>
        <fullName evidence="2">Uncharacterized protein</fullName>
    </submittedName>
</protein>
<feature type="signal peptide" evidence="1">
    <location>
        <begin position="1"/>
        <end position="26"/>
    </location>
</feature>
<organism evidence="2 3">
    <name type="scientific">Prochlorococcus marinus (strain AS9601)</name>
    <dbReference type="NCBI Taxonomy" id="146891"/>
    <lineage>
        <taxon>Bacteria</taxon>
        <taxon>Bacillati</taxon>
        <taxon>Cyanobacteriota</taxon>
        <taxon>Cyanophyceae</taxon>
        <taxon>Synechococcales</taxon>
        <taxon>Prochlorococcaceae</taxon>
        <taxon>Prochlorococcus</taxon>
    </lineage>
</organism>
<accession>A2BS74</accession>
<name>A2BS74_PROMS</name>
<dbReference type="EMBL" id="CP000551">
    <property type="protein sequence ID" value="ABM70635.1"/>
    <property type="molecule type" value="Genomic_DNA"/>
</dbReference>
<dbReference type="KEGG" id="pmb:A9601_13511"/>
<dbReference type="Proteomes" id="UP000002590">
    <property type="component" value="Chromosome"/>
</dbReference>
<sequence>MSLKKNIAIASLLLTAIGIFNNQSSANTLKNFDEKGVEKLYAFLNNSYSWKDSNGNKFVIKKEDCECVISKTSTERTGIDLSPGKKQRTTARNRYRAYCYLKGTKFTTTGFKYVFNKGTSCDEDNHLCRAVNKFGLIKKYQIEADRLNSEENDRQRAFRNETKQVDDLYRELKIRKKLCNNASGDSATLNNNECIYYQILRRDMSNKGYSLPPY</sequence>
<reference evidence="2 3" key="1">
    <citation type="journal article" date="2007" name="PLoS Genet.">
        <title>Patterns and implications of gene gain and loss in the evolution of Prochlorococcus.</title>
        <authorList>
            <person name="Kettler G.C."/>
            <person name="Martiny A.C."/>
            <person name="Huang K."/>
            <person name="Zucker J."/>
            <person name="Coleman M.L."/>
            <person name="Rodrigue S."/>
            <person name="Chen F."/>
            <person name="Lapidus A."/>
            <person name="Ferriera S."/>
            <person name="Johnson J."/>
            <person name="Steglich C."/>
            <person name="Church G.M."/>
            <person name="Richardson P."/>
            <person name="Chisholm S.W."/>
        </authorList>
    </citation>
    <scope>NUCLEOTIDE SEQUENCE [LARGE SCALE GENOMIC DNA]</scope>
    <source>
        <strain evidence="2 3">AS9601</strain>
    </source>
</reference>
<dbReference type="HOGENOM" id="CLU_1287944_0_0_3"/>
<keyword evidence="1" id="KW-0732">Signal</keyword>
<dbReference type="RefSeq" id="WP_011818773.1">
    <property type="nucleotide sequence ID" value="NC_008816.1"/>
</dbReference>
<feature type="chain" id="PRO_5002642816" evidence="1">
    <location>
        <begin position="27"/>
        <end position="214"/>
    </location>
</feature>